<reference evidence="2 3" key="1">
    <citation type="journal article" date="2016" name="Int. J. Syst. Evol. Microbiol.">
        <title>Acidipila dinghuensis sp. nov., an acidobacterium isolated from forest soil.</title>
        <authorList>
            <person name="Jiang Y.W."/>
            <person name="Wang J."/>
            <person name="Chen M.H."/>
            <person name="Lv Y.Y."/>
            <person name="Qiu L.H."/>
        </authorList>
    </citation>
    <scope>NUCLEOTIDE SEQUENCE [LARGE SCALE GENOMIC DNA]</scope>
    <source>
        <strain evidence="2 3">DHOF10</strain>
    </source>
</reference>
<evidence type="ECO:0000259" key="1">
    <source>
        <dbReference type="Pfam" id="PF16871"/>
    </source>
</evidence>
<dbReference type="InterPro" id="IPR021862">
    <property type="entry name" value="DUF3472"/>
</dbReference>
<comment type="caution">
    <text evidence="2">The sequence shown here is derived from an EMBL/GenBank/DDBJ whole genome shotgun (WGS) entry which is preliminary data.</text>
</comment>
<keyword evidence="3" id="KW-1185">Reference proteome</keyword>
<evidence type="ECO:0000313" key="3">
    <source>
        <dbReference type="Proteomes" id="UP000290253"/>
    </source>
</evidence>
<dbReference type="Pfam" id="PF11958">
    <property type="entry name" value="DUF3472"/>
    <property type="match status" value="1"/>
</dbReference>
<gene>
    <name evidence="2" type="ORF">ESZ00_10985</name>
</gene>
<protein>
    <submittedName>
        <fullName evidence="2">DUF3472 domain-containing protein</fullName>
    </submittedName>
</protein>
<name>A0A4Q1SFW1_9BACT</name>
<dbReference type="EMBL" id="SDMK01000002">
    <property type="protein sequence ID" value="RXS95728.1"/>
    <property type="molecule type" value="Genomic_DNA"/>
</dbReference>
<dbReference type="AlphaFoldDB" id="A0A4Q1SFW1"/>
<organism evidence="2 3">
    <name type="scientific">Silvibacterium dinghuense</name>
    <dbReference type="NCBI Taxonomy" id="1560006"/>
    <lineage>
        <taxon>Bacteria</taxon>
        <taxon>Pseudomonadati</taxon>
        <taxon>Acidobacteriota</taxon>
        <taxon>Terriglobia</taxon>
        <taxon>Terriglobales</taxon>
        <taxon>Acidobacteriaceae</taxon>
        <taxon>Silvibacterium</taxon>
    </lineage>
</organism>
<feature type="domain" description="DUF5077" evidence="1">
    <location>
        <begin position="12"/>
        <end position="132"/>
    </location>
</feature>
<sequence length="405" mass="44746">MPVAPASLAIPGFTAYAEPDPEAFEIPATDPIQGWSDSKTTIAWYGLIRTPGKLDVAVRLHLPTGAQSRLSMKVGDHELKSKTVRGADGMVTVSFGSLNIEQAGGYRFALSGVKKSGQDFAEIDSLILTGPAVKNALFNLTPQRGAPSVHLNFSLPDGVQAKWFYNEVTVKTDPVWSYYEACGFARGYFGIQVNSPTERRIIFSVWDSGTEPTDRDKVSAENQVQLIAKGPDVFVSGFGNEGTGGHSHLIYPWKTGETYRFLVSAQPEGNSTIYTGYFYFPEKHAWGLIASFRAPKDGGYLRHLYSFNEDFEGSNGQQRRLAEFGNQWIKTTDDKWMELTKARFTHTARGIYKDRLDRGAGVIGDRFYLTNGGFKAESIEFNDEISRPASGHIPDVELPVDADKQ</sequence>
<dbReference type="InterPro" id="IPR031712">
    <property type="entry name" value="DUF5077"/>
</dbReference>
<proteinExistence type="predicted"/>
<dbReference type="OrthoDB" id="6014523at2"/>
<dbReference type="Pfam" id="PF16871">
    <property type="entry name" value="DUF5077"/>
    <property type="match status" value="1"/>
</dbReference>
<accession>A0A4Q1SFW1</accession>
<evidence type="ECO:0000313" key="2">
    <source>
        <dbReference type="EMBL" id="RXS95728.1"/>
    </source>
</evidence>
<dbReference type="Proteomes" id="UP000290253">
    <property type="component" value="Unassembled WGS sequence"/>
</dbReference>